<organism evidence="2 3">
    <name type="scientific">Saccharopolyspora cebuensis</name>
    <dbReference type="NCBI Taxonomy" id="418759"/>
    <lineage>
        <taxon>Bacteria</taxon>
        <taxon>Bacillati</taxon>
        <taxon>Actinomycetota</taxon>
        <taxon>Actinomycetes</taxon>
        <taxon>Pseudonocardiales</taxon>
        <taxon>Pseudonocardiaceae</taxon>
        <taxon>Saccharopolyspora</taxon>
    </lineage>
</organism>
<reference evidence="2 3" key="1">
    <citation type="submission" date="2024-08" db="EMBL/GenBank/DDBJ databases">
        <title>Genome mining of Saccharopolyspora cebuensis PGLac3 from Nigerian medicinal plant.</title>
        <authorList>
            <person name="Ezeobiora C.E."/>
            <person name="Igbokwe N.H."/>
            <person name="Amin D.H."/>
            <person name="Mendie U.E."/>
        </authorList>
    </citation>
    <scope>NUCLEOTIDE SEQUENCE [LARGE SCALE GENOMIC DNA]</scope>
    <source>
        <strain evidence="2 3">PGLac3</strain>
    </source>
</reference>
<feature type="compositionally biased region" description="Gly residues" evidence="1">
    <location>
        <begin position="229"/>
        <end position="250"/>
    </location>
</feature>
<evidence type="ECO:0000256" key="1">
    <source>
        <dbReference type="SAM" id="MobiDB-lite"/>
    </source>
</evidence>
<gene>
    <name evidence="2" type="ORF">AB8O55_05630</name>
</gene>
<dbReference type="Gene3D" id="1.20.1260.20">
    <property type="entry name" value="PPE superfamily"/>
    <property type="match status" value="1"/>
</dbReference>
<dbReference type="SUPFAM" id="SSF140459">
    <property type="entry name" value="PE/PPE dimer-like"/>
    <property type="match status" value="1"/>
</dbReference>
<accession>A0ABV4CCP6</accession>
<feature type="non-terminal residue" evidence="2">
    <location>
        <position position="291"/>
    </location>
</feature>
<evidence type="ECO:0000313" key="3">
    <source>
        <dbReference type="Proteomes" id="UP001564626"/>
    </source>
</evidence>
<dbReference type="EMBL" id="JBGEHV010000006">
    <property type="protein sequence ID" value="MEY8038869.1"/>
    <property type="molecule type" value="Genomic_DNA"/>
</dbReference>
<feature type="region of interest" description="Disordered" evidence="1">
    <location>
        <begin position="229"/>
        <end position="278"/>
    </location>
</feature>
<protein>
    <recommendedName>
        <fullName evidence="4">PPE family protein</fullName>
    </recommendedName>
</protein>
<comment type="caution">
    <text evidence="2">The sequence shown here is derived from an EMBL/GenBank/DDBJ whole genome shotgun (WGS) entry which is preliminary data.</text>
</comment>
<feature type="compositionally biased region" description="Gly residues" evidence="1">
    <location>
        <begin position="269"/>
        <end position="278"/>
    </location>
</feature>
<sequence length="291" mass="29012">MTGIEEIRGLRFEGMDIPQLLDWIGKIKQGRGAESMHEAVQALDECVRVVVDLDETLRTELGKLGVAWEGNAGALAQEASAQRSVVLQESEEPLRATATSVDAQGRSFESARNTLPNGEELRHQESEHFFEWAGGGFGYESDYDQEAKQIAQQRSAAQAALGSYRDGTVGEAEKFRPLPEMGPALVSPQGLAATTGTAGVAGGGAAAFGGVATGGGAVGGTGTGVGGGVVPGTPGSGGGSADPRGGGYAGVGNRPDAPSSGSFADRTPSGGGRGGIGVGTALGIGAGGAAA</sequence>
<dbReference type="InterPro" id="IPR038332">
    <property type="entry name" value="PPE_sf"/>
</dbReference>
<name>A0ABV4CCP6_9PSEU</name>
<dbReference type="RefSeq" id="WP_369774598.1">
    <property type="nucleotide sequence ID" value="NZ_JBGEHV010000006.1"/>
</dbReference>
<dbReference type="Proteomes" id="UP001564626">
    <property type="component" value="Unassembled WGS sequence"/>
</dbReference>
<evidence type="ECO:0008006" key="4">
    <source>
        <dbReference type="Google" id="ProtNLM"/>
    </source>
</evidence>
<proteinExistence type="predicted"/>
<keyword evidence="3" id="KW-1185">Reference proteome</keyword>
<evidence type="ECO:0000313" key="2">
    <source>
        <dbReference type="EMBL" id="MEY8038869.1"/>
    </source>
</evidence>